<dbReference type="GO" id="GO:0005829">
    <property type="term" value="C:cytosol"/>
    <property type="evidence" value="ECO:0007669"/>
    <property type="project" value="TreeGrafter"/>
</dbReference>
<dbReference type="InterPro" id="IPR006439">
    <property type="entry name" value="HAD-SF_hydro_IA"/>
</dbReference>
<evidence type="ECO:0000313" key="5">
    <source>
        <dbReference type="EMBL" id="MBB1485988.1"/>
    </source>
</evidence>
<evidence type="ECO:0000313" key="6">
    <source>
        <dbReference type="Proteomes" id="UP000565262"/>
    </source>
</evidence>
<dbReference type="EMBL" id="JACJFM010000004">
    <property type="protein sequence ID" value="MBB1485988.1"/>
    <property type="molecule type" value="Genomic_DNA"/>
</dbReference>
<comment type="caution">
    <text evidence="5">The sequence shown here is derived from an EMBL/GenBank/DDBJ whole genome shotgun (WGS) entry which is preliminary data.</text>
</comment>
<dbReference type="InterPro" id="IPR023198">
    <property type="entry name" value="PGP-like_dom2"/>
</dbReference>
<dbReference type="AlphaFoldDB" id="A0A839IM00"/>
<evidence type="ECO:0000256" key="4">
    <source>
        <dbReference type="ARBA" id="ARBA00023277"/>
    </source>
</evidence>
<dbReference type="InterPro" id="IPR036412">
    <property type="entry name" value="HAD-like_sf"/>
</dbReference>
<name>A0A839IM00_9GAMM</name>
<reference evidence="5 6" key="1">
    <citation type="submission" date="2020-08" db="EMBL/GenBank/DDBJ databases">
        <title>Oceanospirillum sp. nov. isolated from marine sediment.</title>
        <authorList>
            <person name="Ji X."/>
        </authorList>
    </citation>
    <scope>NUCLEOTIDE SEQUENCE [LARGE SCALE GENOMIC DNA]</scope>
    <source>
        <strain evidence="5 6">D5</strain>
    </source>
</reference>
<dbReference type="GO" id="GO:0006281">
    <property type="term" value="P:DNA repair"/>
    <property type="evidence" value="ECO:0007669"/>
    <property type="project" value="TreeGrafter"/>
</dbReference>
<dbReference type="Gene3D" id="1.10.150.240">
    <property type="entry name" value="Putative phosphatase, domain 2"/>
    <property type="match status" value="1"/>
</dbReference>
<dbReference type="NCBIfam" id="TIGR01509">
    <property type="entry name" value="HAD-SF-IA-v3"/>
    <property type="match status" value="1"/>
</dbReference>
<keyword evidence="6" id="KW-1185">Reference proteome</keyword>
<dbReference type="PANTHER" id="PTHR43434:SF23">
    <property type="entry name" value="PHOSPHOGLYCOLATE PHOSPHATASE"/>
    <property type="match status" value="1"/>
</dbReference>
<evidence type="ECO:0000256" key="1">
    <source>
        <dbReference type="ARBA" id="ARBA00022723"/>
    </source>
</evidence>
<dbReference type="PANTHER" id="PTHR43434">
    <property type="entry name" value="PHOSPHOGLYCOLATE PHOSPHATASE"/>
    <property type="match status" value="1"/>
</dbReference>
<evidence type="ECO:0000256" key="3">
    <source>
        <dbReference type="ARBA" id="ARBA00022842"/>
    </source>
</evidence>
<proteinExistence type="predicted"/>
<evidence type="ECO:0000256" key="2">
    <source>
        <dbReference type="ARBA" id="ARBA00022801"/>
    </source>
</evidence>
<dbReference type="NCBIfam" id="TIGR01549">
    <property type="entry name" value="HAD-SF-IA-v1"/>
    <property type="match status" value="1"/>
</dbReference>
<keyword evidence="3" id="KW-0460">Magnesium</keyword>
<dbReference type="Proteomes" id="UP000565262">
    <property type="component" value="Unassembled WGS sequence"/>
</dbReference>
<dbReference type="SFLD" id="SFLDS00003">
    <property type="entry name" value="Haloacid_Dehalogenase"/>
    <property type="match status" value="1"/>
</dbReference>
<gene>
    <name evidence="5" type="ORF">H4O21_05125</name>
</gene>
<dbReference type="InterPro" id="IPR041492">
    <property type="entry name" value="HAD_2"/>
</dbReference>
<dbReference type="SFLD" id="SFLDG01129">
    <property type="entry name" value="C1.5:_HAD__Beta-PGM__Phosphata"/>
    <property type="match status" value="1"/>
</dbReference>
<dbReference type="SUPFAM" id="SSF56784">
    <property type="entry name" value="HAD-like"/>
    <property type="match status" value="1"/>
</dbReference>
<accession>A0A839IM00</accession>
<sequence length="218" mass="24322">MSVSAVLFDLDGTLIDTADDLSACLNLLLEEEGQPALPFSVTRKQVSNGANAMIRMAFGSSLNEERAEHLRHRLLHYYENNIARHSQWFDGLEELAYTFRSQGIPWGIVTNKPRLYTDLLLDAMAITPIVDVVVCPDDLGIAKPDPRPLFHACEVIQAAPQHAIYVGDHIRDIQAGKAAGMKTIAVSWGYIEDDDDINQWQADHIIHHGTELRKLLAL</sequence>
<dbReference type="Gene3D" id="3.40.50.1000">
    <property type="entry name" value="HAD superfamily/HAD-like"/>
    <property type="match status" value="1"/>
</dbReference>
<keyword evidence="4" id="KW-0119">Carbohydrate metabolism</keyword>
<dbReference type="Pfam" id="PF13419">
    <property type="entry name" value="HAD_2"/>
    <property type="match status" value="1"/>
</dbReference>
<dbReference type="InterPro" id="IPR023214">
    <property type="entry name" value="HAD_sf"/>
</dbReference>
<organism evidence="5 6">
    <name type="scientific">Oceanospirillum sediminis</name>
    <dbReference type="NCBI Taxonomy" id="2760088"/>
    <lineage>
        <taxon>Bacteria</taxon>
        <taxon>Pseudomonadati</taxon>
        <taxon>Pseudomonadota</taxon>
        <taxon>Gammaproteobacteria</taxon>
        <taxon>Oceanospirillales</taxon>
        <taxon>Oceanospirillaceae</taxon>
        <taxon>Oceanospirillum</taxon>
    </lineage>
</organism>
<protein>
    <submittedName>
        <fullName evidence="5">HAD-IA family hydrolase</fullName>
    </submittedName>
</protein>
<dbReference type="FunFam" id="3.40.50.1000:FF:000022">
    <property type="entry name" value="Phosphoglycolate phosphatase"/>
    <property type="match status" value="1"/>
</dbReference>
<keyword evidence="2 5" id="KW-0378">Hydrolase</keyword>
<dbReference type="SFLD" id="SFLDG01135">
    <property type="entry name" value="C1.5.6:_HAD__Beta-PGM__Phospha"/>
    <property type="match status" value="1"/>
</dbReference>
<keyword evidence="1" id="KW-0479">Metal-binding</keyword>
<dbReference type="InterPro" id="IPR050155">
    <property type="entry name" value="HAD-like_hydrolase_sf"/>
</dbReference>
<dbReference type="GO" id="GO:0008967">
    <property type="term" value="F:phosphoglycolate phosphatase activity"/>
    <property type="evidence" value="ECO:0007669"/>
    <property type="project" value="TreeGrafter"/>
</dbReference>
<dbReference type="RefSeq" id="WP_182807767.1">
    <property type="nucleotide sequence ID" value="NZ_JACJFM010000004.1"/>
</dbReference>
<dbReference type="GO" id="GO:0046872">
    <property type="term" value="F:metal ion binding"/>
    <property type="evidence" value="ECO:0007669"/>
    <property type="project" value="UniProtKB-KW"/>
</dbReference>